<name>X1FAQ3_9ZZZZ</name>
<sequence length="178" mass="20066">DTNALQIDYINGTGQYYSGVNLARDRWYRYSIDLSCSGGYAGLDTNQFRFRIYDENDVLVYTSYDMGFQDAHPIGGPNQIRMVSSQTQTEVYEYMDAFSITGLQDGYEMGDNLNEGLLLSFDNLTALDWMGYSLDFQPTISILGNTTLPLPQDGSHVVQVFGNDTFGTIYGSNMRYFS</sequence>
<proteinExistence type="predicted"/>
<evidence type="ECO:0000313" key="1">
    <source>
        <dbReference type="EMBL" id="GAH42731.1"/>
    </source>
</evidence>
<feature type="non-terminal residue" evidence="1">
    <location>
        <position position="178"/>
    </location>
</feature>
<dbReference type="AlphaFoldDB" id="X1FAQ3"/>
<accession>X1FAQ3</accession>
<comment type="caution">
    <text evidence="1">The sequence shown here is derived from an EMBL/GenBank/DDBJ whole genome shotgun (WGS) entry which is preliminary data.</text>
</comment>
<protein>
    <submittedName>
        <fullName evidence="1">Uncharacterized protein</fullName>
    </submittedName>
</protein>
<organism evidence="1">
    <name type="scientific">marine sediment metagenome</name>
    <dbReference type="NCBI Taxonomy" id="412755"/>
    <lineage>
        <taxon>unclassified sequences</taxon>
        <taxon>metagenomes</taxon>
        <taxon>ecological metagenomes</taxon>
    </lineage>
</organism>
<dbReference type="EMBL" id="BARU01013956">
    <property type="protein sequence ID" value="GAH42731.1"/>
    <property type="molecule type" value="Genomic_DNA"/>
</dbReference>
<feature type="non-terminal residue" evidence="1">
    <location>
        <position position="1"/>
    </location>
</feature>
<reference evidence="1" key="1">
    <citation type="journal article" date="2014" name="Front. Microbiol.">
        <title>High frequency of phylogenetically diverse reductive dehalogenase-homologous genes in deep subseafloor sedimentary metagenomes.</title>
        <authorList>
            <person name="Kawai M."/>
            <person name="Futagami T."/>
            <person name="Toyoda A."/>
            <person name="Takaki Y."/>
            <person name="Nishi S."/>
            <person name="Hori S."/>
            <person name="Arai W."/>
            <person name="Tsubouchi T."/>
            <person name="Morono Y."/>
            <person name="Uchiyama I."/>
            <person name="Ito T."/>
            <person name="Fujiyama A."/>
            <person name="Inagaki F."/>
            <person name="Takami H."/>
        </authorList>
    </citation>
    <scope>NUCLEOTIDE SEQUENCE</scope>
    <source>
        <strain evidence="1">Expedition CK06-06</strain>
    </source>
</reference>
<gene>
    <name evidence="1" type="ORF">S03H2_24902</name>
</gene>